<dbReference type="Gene3D" id="1.10.860.10">
    <property type="entry name" value="DNAb Helicase, Chain A"/>
    <property type="match status" value="1"/>
</dbReference>
<dbReference type="EC" id="5.6.2.3" evidence="12 13"/>
<dbReference type="PROSITE" id="PS51199">
    <property type="entry name" value="SF4_HELICASE"/>
    <property type="match status" value="1"/>
</dbReference>
<reference evidence="15" key="1">
    <citation type="submission" date="2015-01" db="EMBL/GenBank/DDBJ databases">
        <authorList>
            <person name="Xiang T."/>
            <person name="Song Y."/>
            <person name="Huang L."/>
            <person name="Wang B."/>
            <person name="Wu P."/>
        </authorList>
    </citation>
    <scope>NUCLEOTIDE SEQUENCE [LARGE SCALE GENOMIC DNA]</scope>
    <source>
        <strain evidence="15">V1</strain>
    </source>
</reference>
<dbReference type="InterPro" id="IPR027417">
    <property type="entry name" value="P-loop_NTPase"/>
</dbReference>
<evidence type="ECO:0000256" key="3">
    <source>
        <dbReference type="ARBA" id="ARBA00022705"/>
    </source>
</evidence>
<accession>A0A0B7GQM9</accession>
<evidence type="ECO:0000256" key="7">
    <source>
        <dbReference type="ARBA" id="ARBA00022840"/>
    </source>
</evidence>
<evidence type="ECO:0000256" key="1">
    <source>
        <dbReference type="ARBA" id="ARBA00008428"/>
    </source>
</evidence>
<dbReference type="EMBL" id="CP042817">
    <property type="protein sequence ID" value="QEJ97640.1"/>
    <property type="molecule type" value="Genomic_DNA"/>
</dbReference>
<evidence type="ECO:0000313" key="18">
    <source>
        <dbReference type="Proteomes" id="UP000323594"/>
    </source>
</evidence>
<dbReference type="Proteomes" id="UP000042527">
    <property type="component" value="Unassembled WGS sequence"/>
</dbReference>
<dbReference type="GO" id="GO:0006269">
    <property type="term" value="P:DNA replication, synthesis of primer"/>
    <property type="evidence" value="ECO:0007669"/>
    <property type="project" value="UniProtKB-UniRule"/>
</dbReference>
<comment type="similarity">
    <text evidence="1 13">Belongs to the helicase family. DnaB subfamily.</text>
</comment>
<comment type="catalytic activity">
    <reaction evidence="11 13">
        <text>ATP + H2O = ADP + phosphate + H(+)</text>
        <dbReference type="Rhea" id="RHEA:13065"/>
        <dbReference type="ChEBI" id="CHEBI:15377"/>
        <dbReference type="ChEBI" id="CHEBI:15378"/>
        <dbReference type="ChEBI" id="CHEBI:30616"/>
        <dbReference type="ChEBI" id="CHEBI:43474"/>
        <dbReference type="ChEBI" id="CHEBI:456216"/>
        <dbReference type="EC" id="5.6.2.3"/>
    </reaction>
</comment>
<protein>
    <recommendedName>
        <fullName evidence="12 13">Replicative DNA helicase</fullName>
        <ecNumber evidence="12 13">5.6.2.3</ecNumber>
    </recommendedName>
</protein>
<evidence type="ECO:0000256" key="4">
    <source>
        <dbReference type="ARBA" id="ARBA00022741"/>
    </source>
</evidence>
<keyword evidence="2 13" id="KW-0639">Primosome</keyword>
<sequence length="441" mass="48195">MSDSLYRFSSNLKDKIPPHNIEAEQAVLGALLLDSNVLGTVIELLTTESFYSIHHQKIFQAIIDLSNQGQQIDILVLTDYLRTQNILDSVGGGAYIASLTDLVPTTANVEYYSKIVADAAIRRALLRVSHTISAKAYDETSGSGSIIESAQKEIYDLTNVSKTASFKLLKELIPELIAVIESRYHQQNEYTGIATGLTALDDLTGGFQDSELIIIGARPSMGKTALAMTMASNIAIKQKIPTAFFSLEMSDMLLMQRLLAAESGISATSLRKGLLQLSDFGRIQNAAGEMYDAPLYISDIPNMKMLDLRAAARRLCAQEGVKIIFVDYLGLIVSDNPLIPRYEQFAEISQSLKGLARELNIPIVALSQVGRPAEGSPPSLADIRGSGAIEQDADVVMFLHRERGEADTQLILAKQRNGPIGTITLEFQASYTRFICKEQTA</sequence>
<keyword evidence="9" id="KW-0413">Isomerase</keyword>
<dbReference type="OrthoDB" id="9773982at2"/>
<keyword evidence="8 13" id="KW-0238">DNA-binding</keyword>
<keyword evidence="3 13" id="KW-0235">DNA replication</keyword>
<dbReference type="GeneID" id="57752744"/>
<keyword evidence="17" id="KW-1185">Reference proteome</keyword>
<dbReference type="InterPro" id="IPR007692">
    <property type="entry name" value="DNA_helicase_DnaB"/>
</dbReference>
<evidence type="ECO:0000256" key="2">
    <source>
        <dbReference type="ARBA" id="ARBA00022515"/>
    </source>
</evidence>
<evidence type="ECO:0000256" key="6">
    <source>
        <dbReference type="ARBA" id="ARBA00022806"/>
    </source>
</evidence>
<evidence type="ECO:0000313" key="16">
    <source>
        <dbReference type="EMBL" id="QEJ97640.1"/>
    </source>
</evidence>
<proteinExistence type="inferred from homology"/>
<organism evidence="15 17">
    <name type="scientific">Treponema phagedenis</name>
    <dbReference type="NCBI Taxonomy" id="162"/>
    <lineage>
        <taxon>Bacteria</taxon>
        <taxon>Pseudomonadati</taxon>
        <taxon>Spirochaetota</taxon>
        <taxon>Spirochaetia</taxon>
        <taxon>Spirochaetales</taxon>
        <taxon>Treponemataceae</taxon>
        <taxon>Treponema</taxon>
    </lineage>
</organism>
<dbReference type="Proteomes" id="UP000323594">
    <property type="component" value="Chromosome"/>
</dbReference>
<evidence type="ECO:0000313" key="15">
    <source>
        <dbReference type="EMBL" id="CEM60894.1"/>
    </source>
</evidence>
<reference evidence="17" key="2">
    <citation type="submission" date="2015-01" db="EMBL/GenBank/DDBJ databases">
        <authorList>
            <person name="Manzoor Shahid"/>
            <person name="Zubair Saima"/>
        </authorList>
    </citation>
    <scope>NUCLEOTIDE SEQUENCE [LARGE SCALE GENOMIC DNA]</scope>
    <source>
        <strain evidence="17">V1</strain>
    </source>
</reference>
<dbReference type="EMBL" id="CDNC01000004">
    <property type="protein sequence ID" value="CEM60894.1"/>
    <property type="molecule type" value="Genomic_DNA"/>
</dbReference>
<dbReference type="GO" id="GO:1990077">
    <property type="term" value="C:primosome complex"/>
    <property type="evidence" value="ECO:0007669"/>
    <property type="project" value="UniProtKB-UniRule"/>
</dbReference>
<dbReference type="Pfam" id="PF03796">
    <property type="entry name" value="DnaB_C"/>
    <property type="match status" value="1"/>
</dbReference>
<dbReference type="GO" id="GO:0016787">
    <property type="term" value="F:hydrolase activity"/>
    <property type="evidence" value="ECO:0007669"/>
    <property type="project" value="UniProtKB-KW"/>
</dbReference>
<dbReference type="RefSeq" id="WP_024753326.1">
    <property type="nucleotide sequence ID" value="NZ_CDNC01000004.1"/>
</dbReference>
<dbReference type="NCBIfam" id="TIGR00665">
    <property type="entry name" value="DnaB"/>
    <property type="match status" value="1"/>
</dbReference>
<evidence type="ECO:0000256" key="11">
    <source>
        <dbReference type="ARBA" id="ARBA00048954"/>
    </source>
</evidence>
<dbReference type="InterPro" id="IPR007694">
    <property type="entry name" value="DNA_helicase_DnaB-like_C"/>
</dbReference>
<dbReference type="PANTHER" id="PTHR30153">
    <property type="entry name" value="REPLICATIVE DNA HELICASE DNAB"/>
    <property type="match status" value="1"/>
</dbReference>
<dbReference type="SUPFAM" id="SSF48024">
    <property type="entry name" value="N-terminal domain of DnaB helicase"/>
    <property type="match status" value="1"/>
</dbReference>
<dbReference type="GO" id="GO:0005829">
    <property type="term" value="C:cytosol"/>
    <property type="evidence" value="ECO:0007669"/>
    <property type="project" value="TreeGrafter"/>
</dbReference>
<keyword evidence="4 13" id="KW-0547">Nucleotide-binding</keyword>
<dbReference type="InterPro" id="IPR007693">
    <property type="entry name" value="DNA_helicase_DnaB-like_N"/>
</dbReference>
<dbReference type="SUPFAM" id="SSF52540">
    <property type="entry name" value="P-loop containing nucleoside triphosphate hydrolases"/>
    <property type="match status" value="1"/>
</dbReference>
<dbReference type="AlphaFoldDB" id="A0A0B7GQM9"/>
<dbReference type="InterPro" id="IPR016136">
    <property type="entry name" value="DNA_helicase_N/primase_C"/>
</dbReference>
<evidence type="ECO:0000259" key="14">
    <source>
        <dbReference type="PROSITE" id="PS51199"/>
    </source>
</evidence>
<evidence type="ECO:0000313" key="17">
    <source>
        <dbReference type="Proteomes" id="UP000042527"/>
    </source>
</evidence>
<dbReference type="CDD" id="cd00984">
    <property type="entry name" value="DnaB_C"/>
    <property type="match status" value="1"/>
</dbReference>
<dbReference type="GO" id="GO:0003677">
    <property type="term" value="F:DNA binding"/>
    <property type="evidence" value="ECO:0007669"/>
    <property type="project" value="UniProtKB-UniRule"/>
</dbReference>
<dbReference type="Gene3D" id="3.40.50.300">
    <property type="entry name" value="P-loop containing nucleotide triphosphate hydrolases"/>
    <property type="match status" value="1"/>
</dbReference>
<dbReference type="PANTHER" id="PTHR30153:SF2">
    <property type="entry name" value="REPLICATIVE DNA HELICASE"/>
    <property type="match status" value="1"/>
</dbReference>
<reference evidence="16 18" key="3">
    <citation type="submission" date="2019-08" db="EMBL/GenBank/DDBJ databases">
        <authorList>
            <person name="Kuhnert P."/>
        </authorList>
    </citation>
    <scope>NUCLEOTIDE SEQUENCE [LARGE SCALE GENOMIC DNA]</scope>
    <source>
        <strain evidence="16 18">B36.5</strain>
    </source>
</reference>
<feature type="domain" description="SF4 helicase" evidence="14">
    <location>
        <begin position="186"/>
        <end position="441"/>
    </location>
</feature>
<evidence type="ECO:0000256" key="10">
    <source>
        <dbReference type="ARBA" id="ARBA00044932"/>
    </source>
</evidence>
<evidence type="ECO:0000256" key="9">
    <source>
        <dbReference type="ARBA" id="ARBA00023235"/>
    </source>
</evidence>
<dbReference type="InterPro" id="IPR036185">
    <property type="entry name" value="DNA_heli_DnaB-like_N_sf"/>
</dbReference>
<evidence type="ECO:0000256" key="12">
    <source>
        <dbReference type="NCBIfam" id="TIGR00665"/>
    </source>
</evidence>
<keyword evidence="7 13" id="KW-0067">ATP-binding</keyword>
<name>A0A0B7GQM9_TREPH</name>
<dbReference type="FunFam" id="1.10.860.10:FF:000001">
    <property type="entry name" value="Replicative DNA helicase"/>
    <property type="match status" value="1"/>
</dbReference>
<dbReference type="Pfam" id="PF00772">
    <property type="entry name" value="DnaB"/>
    <property type="match status" value="1"/>
</dbReference>
<evidence type="ECO:0000256" key="13">
    <source>
        <dbReference type="RuleBase" id="RU362085"/>
    </source>
</evidence>
<dbReference type="GO" id="GO:0005524">
    <property type="term" value="F:ATP binding"/>
    <property type="evidence" value="ECO:0007669"/>
    <property type="project" value="UniProtKB-UniRule"/>
</dbReference>
<evidence type="ECO:0000256" key="8">
    <source>
        <dbReference type="ARBA" id="ARBA00023125"/>
    </source>
</evidence>
<comment type="function">
    <text evidence="10 13">The main replicative DNA helicase, it participates in initiation and elongation during chromosome replication. Travels ahead of the DNA replisome, separating dsDNA into templates for DNA synthesis. A processive ATP-dependent 5'-3' DNA helicase it has DNA-dependent ATPase activity.</text>
</comment>
<gene>
    <name evidence="15" type="primary">dnaB</name>
    <name evidence="16" type="ORF">FUT82_06295</name>
    <name evidence="15" type="ORF">TPHV1_120023</name>
</gene>
<evidence type="ECO:0000256" key="5">
    <source>
        <dbReference type="ARBA" id="ARBA00022801"/>
    </source>
</evidence>
<keyword evidence="5 13" id="KW-0378">Hydrolase</keyword>
<keyword evidence="6 13" id="KW-0347">Helicase</keyword>
<dbReference type="GO" id="GO:0043139">
    <property type="term" value="F:5'-3' DNA helicase activity"/>
    <property type="evidence" value="ECO:0007669"/>
    <property type="project" value="UniProtKB-EC"/>
</dbReference>